<keyword evidence="3" id="KW-0597">Phosphoprotein</keyword>
<dbReference type="CDD" id="cd12914">
    <property type="entry name" value="PDC1_DGC_like"/>
    <property type="match status" value="1"/>
</dbReference>
<dbReference type="EC" id="2.7.13.3" evidence="2"/>
<keyword evidence="5" id="KW-0418">Kinase</keyword>
<keyword evidence="6" id="KW-0472">Membrane</keyword>
<dbReference type="CDD" id="cd12915">
    <property type="entry name" value="PDC2_DGC_like"/>
    <property type="match status" value="1"/>
</dbReference>
<proteinExistence type="predicted"/>
<dbReference type="PANTHER" id="PTHR43304">
    <property type="entry name" value="PHYTOCHROME-LIKE PROTEIN CPH1"/>
    <property type="match status" value="1"/>
</dbReference>
<reference evidence="8 9" key="1">
    <citation type="journal article" date="2023" name="Antonie Van Leeuwenhoek">
        <title>Mesoterricola silvestris gen. nov., sp. nov., Mesoterricola sediminis sp. nov., Geothrix oryzae sp. nov., Geothrix edaphica sp. nov., Geothrix rubra sp. nov., and Geothrix limicola sp. nov., six novel members of Acidobacteriota isolated from soils.</title>
        <authorList>
            <person name="Itoh H."/>
            <person name="Sugisawa Y."/>
            <person name="Mise K."/>
            <person name="Xu Z."/>
            <person name="Kuniyasu M."/>
            <person name="Ushijima N."/>
            <person name="Kawano K."/>
            <person name="Kobayashi E."/>
            <person name="Shiratori Y."/>
            <person name="Masuda Y."/>
            <person name="Senoo K."/>
        </authorList>
    </citation>
    <scope>NUCLEOTIDE SEQUENCE [LARGE SCALE GENOMIC DNA]</scope>
    <source>
        <strain evidence="8 9">Red804</strain>
    </source>
</reference>
<feature type="domain" description="PAC" evidence="7">
    <location>
        <begin position="412"/>
        <end position="464"/>
    </location>
</feature>
<evidence type="ECO:0000256" key="4">
    <source>
        <dbReference type="ARBA" id="ARBA00022679"/>
    </source>
</evidence>
<accession>A0ABQ5QA85</accession>
<keyword evidence="9" id="KW-1185">Reference proteome</keyword>
<feature type="transmembrane region" description="Helical" evidence="6">
    <location>
        <begin position="15"/>
        <end position="38"/>
    </location>
</feature>
<dbReference type="SUPFAM" id="SSF55785">
    <property type="entry name" value="PYP-like sensor domain (PAS domain)"/>
    <property type="match status" value="2"/>
</dbReference>
<evidence type="ECO:0000313" key="8">
    <source>
        <dbReference type="EMBL" id="GLH71740.1"/>
    </source>
</evidence>
<gene>
    <name evidence="8" type="ORF">GETHLI_02420</name>
</gene>
<dbReference type="InterPro" id="IPR035965">
    <property type="entry name" value="PAS-like_dom_sf"/>
</dbReference>
<evidence type="ECO:0000256" key="2">
    <source>
        <dbReference type="ARBA" id="ARBA00012438"/>
    </source>
</evidence>
<evidence type="ECO:0000256" key="1">
    <source>
        <dbReference type="ARBA" id="ARBA00000085"/>
    </source>
</evidence>
<name>A0ABQ5QA85_9BACT</name>
<dbReference type="SMART" id="SM00091">
    <property type="entry name" value="PAS"/>
    <property type="match status" value="2"/>
</dbReference>
<dbReference type="InterPro" id="IPR052162">
    <property type="entry name" value="Sensor_kinase/Photoreceptor"/>
</dbReference>
<dbReference type="PROSITE" id="PS50113">
    <property type="entry name" value="PAC"/>
    <property type="match status" value="2"/>
</dbReference>
<keyword evidence="6" id="KW-0812">Transmembrane</keyword>
<dbReference type="RefSeq" id="WP_285569226.1">
    <property type="nucleotide sequence ID" value="NZ_BSDE01000001.1"/>
</dbReference>
<dbReference type="CDD" id="cd00130">
    <property type="entry name" value="PAS"/>
    <property type="match status" value="1"/>
</dbReference>
<evidence type="ECO:0000313" key="9">
    <source>
        <dbReference type="Proteomes" id="UP001165069"/>
    </source>
</evidence>
<dbReference type="InterPro" id="IPR001610">
    <property type="entry name" value="PAC"/>
</dbReference>
<comment type="caution">
    <text evidence="8">The sequence shown here is derived from an EMBL/GenBank/DDBJ whole genome shotgun (WGS) entry which is preliminary data.</text>
</comment>
<feature type="transmembrane region" description="Helical" evidence="6">
    <location>
        <begin position="296"/>
        <end position="320"/>
    </location>
</feature>
<dbReference type="EMBL" id="BSDE01000001">
    <property type="protein sequence ID" value="GLH71740.1"/>
    <property type="molecule type" value="Genomic_DNA"/>
</dbReference>
<dbReference type="InterPro" id="IPR000700">
    <property type="entry name" value="PAS-assoc_C"/>
</dbReference>
<sequence>MRFHLDPEGRSPSALSRILVIGLVLFDLLILALAGWSLRQSRRQHVERAETATHHLAQVLEQNILATVHEVDLSLLAVKDEAERNDLPEGRKRIQDHLEAQVSRVQILHGLRTTDADGLVTRGTALPAGPPLSVADRDYFQIQKDSPATGLFISRPSIGRLTGKWDLHLSRRIERPDGRFAGIVYGTITLDELSRSLNQIDVGPHGSISLRGEDLSLLVRYPALTGREEMLGNRTVSGDFLNAIRSGQAIAHFTAPSVLDGAIRTYTLRRMNNPRFHILVGLSQQDYLEDWRRERLMAGLAVFGVLALSVLIGWTVRWAWRQQVADRAQLARQEEKYRMLAENALDVTWTADAEGFLTYVSPTLVHHGAMPPEVDGGTSGSQTPLGRVHAQLWSRLDTVRTLPPGSQPFKHEVLELAFQTREGPLLHTEVRVRVLWGPDGRVQGFQGVTRDITERKAAEKALRESEGRFRTLFYDAPVGHALNRLSDGWFLASNDAFAAITGYTTDELNALNYWDLTPKDYMEQEAAQLQSLKTTGHYGPYEKEYLHKDGRRIPVLLEGSLVTDPDGTDLILSVVSDITERKQGELAREALIRELKQALEDVRTLGGLLPICSSCKKIRDDHGYWNQIEAYISEHSEAEFTHGICPECAEKLYPGMGPKHP</sequence>
<keyword evidence="6" id="KW-1133">Transmembrane helix</keyword>
<organism evidence="8 9">
    <name type="scientific">Geothrix limicola</name>
    <dbReference type="NCBI Taxonomy" id="2927978"/>
    <lineage>
        <taxon>Bacteria</taxon>
        <taxon>Pseudomonadati</taxon>
        <taxon>Acidobacteriota</taxon>
        <taxon>Holophagae</taxon>
        <taxon>Holophagales</taxon>
        <taxon>Holophagaceae</taxon>
        <taxon>Geothrix</taxon>
    </lineage>
</organism>
<dbReference type="SMART" id="SM00086">
    <property type="entry name" value="PAC"/>
    <property type="match status" value="2"/>
</dbReference>
<dbReference type="Gene3D" id="3.30.450.20">
    <property type="entry name" value="PAS domain"/>
    <property type="match status" value="4"/>
</dbReference>
<comment type="catalytic activity">
    <reaction evidence="1">
        <text>ATP + protein L-histidine = ADP + protein N-phospho-L-histidine.</text>
        <dbReference type="EC" id="2.7.13.3"/>
    </reaction>
</comment>
<dbReference type="InterPro" id="IPR000014">
    <property type="entry name" value="PAS"/>
</dbReference>
<evidence type="ECO:0000259" key="7">
    <source>
        <dbReference type="PROSITE" id="PS50113"/>
    </source>
</evidence>
<dbReference type="Proteomes" id="UP001165069">
    <property type="component" value="Unassembled WGS sequence"/>
</dbReference>
<evidence type="ECO:0000256" key="3">
    <source>
        <dbReference type="ARBA" id="ARBA00022553"/>
    </source>
</evidence>
<dbReference type="PANTHER" id="PTHR43304:SF1">
    <property type="entry name" value="PAC DOMAIN-CONTAINING PROTEIN"/>
    <property type="match status" value="1"/>
</dbReference>
<feature type="domain" description="PAC" evidence="7">
    <location>
        <begin position="539"/>
        <end position="590"/>
    </location>
</feature>
<evidence type="ECO:0000256" key="6">
    <source>
        <dbReference type="SAM" id="Phobius"/>
    </source>
</evidence>
<keyword evidence="4" id="KW-0808">Transferase</keyword>
<protein>
    <recommendedName>
        <fullName evidence="2">histidine kinase</fullName>
        <ecNumber evidence="2">2.7.13.3</ecNumber>
    </recommendedName>
</protein>
<dbReference type="Pfam" id="PF13426">
    <property type="entry name" value="PAS_9"/>
    <property type="match status" value="2"/>
</dbReference>
<evidence type="ECO:0000256" key="5">
    <source>
        <dbReference type="ARBA" id="ARBA00022777"/>
    </source>
</evidence>
<dbReference type="NCBIfam" id="TIGR00229">
    <property type="entry name" value="sensory_box"/>
    <property type="match status" value="2"/>
</dbReference>